<evidence type="ECO:0000259" key="2">
    <source>
        <dbReference type="PROSITE" id="PS50887"/>
    </source>
</evidence>
<reference evidence="3 4" key="1">
    <citation type="submission" date="2020-08" db="EMBL/GenBank/DDBJ databases">
        <title>Cohnella phylogeny.</title>
        <authorList>
            <person name="Dunlap C."/>
        </authorList>
    </citation>
    <scope>NUCLEOTIDE SEQUENCE [LARGE SCALE GENOMIC DNA]</scope>
    <source>
        <strain evidence="3 4">DSM 25241</strain>
    </source>
</reference>
<dbReference type="EMBL" id="JACJVQ010000003">
    <property type="protein sequence ID" value="MBB6633084.1"/>
    <property type="molecule type" value="Genomic_DNA"/>
</dbReference>
<name>A0A841SMC8_9BACL</name>
<feature type="region of interest" description="Disordered" evidence="1">
    <location>
        <begin position="138"/>
        <end position="162"/>
    </location>
</feature>
<dbReference type="InterPro" id="IPR050469">
    <property type="entry name" value="Diguanylate_Cyclase"/>
</dbReference>
<dbReference type="SMART" id="SM00267">
    <property type="entry name" value="GGDEF"/>
    <property type="match status" value="1"/>
</dbReference>
<proteinExistence type="predicted"/>
<dbReference type="Gene3D" id="3.10.580.10">
    <property type="entry name" value="CBS-domain"/>
    <property type="match status" value="1"/>
</dbReference>
<dbReference type="NCBIfam" id="TIGR00254">
    <property type="entry name" value="GGDEF"/>
    <property type="match status" value="1"/>
</dbReference>
<dbReference type="Pfam" id="PF00571">
    <property type="entry name" value="CBS"/>
    <property type="match status" value="1"/>
</dbReference>
<dbReference type="Gene3D" id="3.30.70.270">
    <property type="match status" value="1"/>
</dbReference>
<dbReference type="InterPro" id="IPR000160">
    <property type="entry name" value="GGDEF_dom"/>
</dbReference>
<dbReference type="GO" id="GO:1902201">
    <property type="term" value="P:negative regulation of bacterial-type flagellum-dependent cell motility"/>
    <property type="evidence" value="ECO:0007669"/>
    <property type="project" value="TreeGrafter"/>
</dbReference>
<dbReference type="PANTHER" id="PTHR45138:SF25">
    <property type="entry name" value="GGDEF DOMAIN PROTEIN"/>
    <property type="match status" value="1"/>
</dbReference>
<protein>
    <submittedName>
        <fullName evidence="3">Diguanylate cyclase</fullName>
    </submittedName>
</protein>
<dbReference type="SUPFAM" id="SSF55073">
    <property type="entry name" value="Nucleotide cyclase"/>
    <property type="match status" value="1"/>
</dbReference>
<feature type="compositionally biased region" description="Basic and acidic residues" evidence="1">
    <location>
        <begin position="138"/>
        <end position="156"/>
    </location>
</feature>
<comment type="caution">
    <text evidence="3">The sequence shown here is derived from an EMBL/GenBank/DDBJ whole genome shotgun (WGS) entry which is preliminary data.</text>
</comment>
<dbReference type="PROSITE" id="PS50887">
    <property type="entry name" value="GGDEF"/>
    <property type="match status" value="1"/>
</dbReference>
<sequence>MGKWSNSLLNQDGVSRIAEGMRKGAVGLLAGRLPPEAASWPRKKLKNWSEGRPDLLWAWLSDRLLLLALRMPEDKPFAEDKLARTELELRRIVGEPTGASAPVGFGFAWVAARPQHRYTEQQLLDEILEASALAGKSLTEETAKPAKPGREHRADESWNPETSGMTIGKLATSIATMAPDARVSAAAEWFESQPDSHSIVVETGGTPQGLITRERLNGMLASKFGVPLYWNRTIDKIMVENPLVADVHSPVEAVARRAMNRPDSQLYDTVIVTEHGRCLGGVTVKVLLESFASLQAEAARRVNPLTGLPGGDSIRREIEALVRLKKPFSVYYADLDYFKWFNDSYGYSAGDDMIKYTASVLGSVLGDSEEETRSFLGHIGGDDFIAISDRADADACCRSFIERFHAGVDAFYGSSRPEIVLNRHGGTVEQPGVSLSIAVIRWDGSRAVSHEQLSQWAAAYKKIAKNKPGSSYAIYEASFGDML</sequence>
<evidence type="ECO:0000313" key="3">
    <source>
        <dbReference type="EMBL" id="MBB6633084.1"/>
    </source>
</evidence>
<dbReference type="Pfam" id="PF00990">
    <property type="entry name" value="GGDEF"/>
    <property type="match status" value="1"/>
</dbReference>
<dbReference type="AlphaFoldDB" id="A0A841SMC8"/>
<organism evidence="3 4">
    <name type="scientific">Cohnella thailandensis</name>
    <dbReference type="NCBI Taxonomy" id="557557"/>
    <lineage>
        <taxon>Bacteria</taxon>
        <taxon>Bacillati</taxon>
        <taxon>Bacillota</taxon>
        <taxon>Bacilli</taxon>
        <taxon>Bacillales</taxon>
        <taxon>Paenibacillaceae</taxon>
        <taxon>Cohnella</taxon>
    </lineage>
</organism>
<accession>A0A841SMC8</accession>
<dbReference type="CDD" id="cd01949">
    <property type="entry name" value="GGDEF"/>
    <property type="match status" value="1"/>
</dbReference>
<dbReference type="InterPro" id="IPR000644">
    <property type="entry name" value="CBS_dom"/>
</dbReference>
<dbReference type="GO" id="GO:0043709">
    <property type="term" value="P:cell adhesion involved in single-species biofilm formation"/>
    <property type="evidence" value="ECO:0007669"/>
    <property type="project" value="TreeGrafter"/>
</dbReference>
<dbReference type="GO" id="GO:0052621">
    <property type="term" value="F:diguanylate cyclase activity"/>
    <property type="evidence" value="ECO:0007669"/>
    <property type="project" value="TreeGrafter"/>
</dbReference>
<dbReference type="PANTHER" id="PTHR45138">
    <property type="entry name" value="REGULATORY COMPONENTS OF SENSORY TRANSDUCTION SYSTEM"/>
    <property type="match status" value="1"/>
</dbReference>
<gene>
    <name evidence="3" type="ORF">H7B67_03020</name>
</gene>
<dbReference type="InterPro" id="IPR043128">
    <property type="entry name" value="Rev_trsase/Diguanyl_cyclase"/>
</dbReference>
<dbReference type="Proteomes" id="UP000535838">
    <property type="component" value="Unassembled WGS sequence"/>
</dbReference>
<feature type="domain" description="GGDEF" evidence="2">
    <location>
        <begin position="326"/>
        <end position="477"/>
    </location>
</feature>
<dbReference type="RefSeq" id="WP_185118320.1">
    <property type="nucleotide sequence ID" value="NZ_JACJVQ010000003.1"/>
</dbReference>
<dbReference type="InterPro" id="IPR029787">
    <property type="entry name" value="Nucleotide_cyclase"/>
</dbReference>
<dbReference type="SUPFAM" id="SSF54631">
    <property type="entry name" value="CBS-domain pair"/>
    <property type="match status" value="1"/>
</dbReference>
<keyword evidence="4" id="KW-1185">Reference proteome</keyword>
<evidence type="ECO:0000313" key="4">
    <source>
        <dbReference type="Proteomes" id="UP000535838"/>
    </source>
</evidence>
<dbReference type="InterPro" id="IPR046342">
    <property type="entry name" value="CBS_dom_sf"/>
</dbReference>
<evidence type="ECO:0000256" key="1">
    <source>
        <dbReference type="SAM" id="MobiDB-lite"/>
    </source>
</evidence>
<dbReference type="GO" id="GO:0005886">
    <property type="term" value="C:plasma membrane"/>
    <property type="evidence" value="ECO:0007669"/>
    <property type="project" value="TreeGrafter"/>
</dbReference>